<dbReference type="Gene3D" id="1.25.40.10">
    <property type="entry name" value="Tetratricopeptide repeat domain"/>
    <property type="match status" value="1"/>
</dbReference>
<dbReference type="InterPro" id="IPR007016">
    <property type="entry name" value="O-antigen_ligase-rel_domated"/>
</dbReference>
<dbReference type="EMBL" id="MBUA01000001">
    <property type="protein sequence ID" value="MBC6490279.1"/>
    <property type="molecule type" value="Genomic_DNA"/>
</dbReference>
<dbReference type="Pfam" id="PF04932">
    <property type="entry name" value="Wzy_C"/>
    <property type="match status" value="1"/>
</dbReference>
<comment type="caution">
    <text evidence="8">The sequence shown here is derived from an EMBL/GenBank/DDBJ whole genome shotgun (WGS) entry which is preliminary data.</text>
</comment>
<dbReference type="InterPro" id="IPR051533">
    <property type="entry name" value="WaaL-like"/>
</dbReference>
<dbReference type="InterPro" id="IPR011990">
    <property type="entry name" value="TPR-like_helical_dom_sf"/>
</dbReference>
<evidence type="ECO:0000256" key="5">
    <source>
        <dbReference type="PROSITE-ProRule" id="PRU00339"/>
    </source>
</evidence>
<name>A0ABR7M5J2_9BACT</name>
<feature type="transmembrane region" description="Helical" evidence="6">
    <location>
        <begin position="7"/>
        <end position="27"/>
    </location>
</feature>
<sequence>MWSRLVGSYQLMCAFYVLAIFLLPWLYEWRMQGGLVRMDYYLLWGLGILSWLFTWLKNVLPEPKYIFPVLLLFGYLSFSVFRVYPDDGSLQVPITLFCCLGIFSFLSAFLPKISFWLQSVLIASCAVQVLIAFGQLSQHGSNTILVRGQFYNSGYLGNYLAALVPLIFFNAFRNEGNARMTRIICLMLLAAGVFLLFRVAARAAIVGSLFGCLTSAVFLYKKRFGFSITRLVLLFSILFLLTVGISLLVKINSAMGRLTIYKISWQVFRDHFLFGVGPNRFAAVYNNYQSSYFRYGQKPLEIEMLATNTLEAFNIPMQFLVEYGLAGLIVLAGVVFFIRRNLKNDSLFSISLQSGAGHIGCLAAIFISGLFSNPIHISPIQLLTTIHLAAIFSSGDTCNKPVRMPGYVSALSLGMLLLLVGIYSCRQLDAEWTWRKAARSALYDGFEEAKEGYMAAAKALGANGAFLFNYGAEAAIAGELLIANEFLEKSRRYLSVNNIYVYLGDVYLEQGLFEKAEQNYLHAVFMVPSAIYPKYKLIECYKRMGNIILARKWSEQLLNYPVKVRSAVADELRSEVRNNLDNL</sequence>
<feature type="transmembrane region" description="Helical" evidence="6">
    <location>
        <begin position="156"/>
        <end position="173"/>
    </location>
</feature>
<keyword evidence="9" id="KW-1185">Reference proteome</keyword>
<proteinExistence type="predicted"/>
<evidence type="ECO:0000313" key="9">
    <source>
        <dbReference type="Proteomes" id="UP000765802"/>
    </source>
</evidence>
<evidence type="ECO:0000259" key="7">
    <source>
        <dbReference type="Pfam" id="PF04932"/>
    </source>
</evidence>
<feature type="transmembrane region" description="Helical" evidence="6">
    <location>
        <begin position="232"/>
        <end position="251"/>
    </location>
</feature>
<keyword evidence="3 6" id="KW-1133">Transmembrane helix</keyword>
<evidence type="ECO:0000256" key="4">
    <source>
        <dbReference type="ARBA" id="ARBA00023136"/>
    </source>
</evidence>
<evidence type="ECO:0000313" key="8">
    <source>
        <dbReference type="EMBL" id="MBC6490279.1"/>
    </source>
</evidence>
<gene>
    <name evidence="8" type="ORF">BC349_04845</name>
</gene>
<evidence type="ECO:0000256" key="1">
    <source>
        <dbReference type="ARBA" id="ARBA00004141"/>
    </source>
</evidence>
<dbReference type="RefSeq" id="WP_187255596.1">
    <property type="nucleotide sequence ID" value="NZ_JBHULF010000006.1"/>
</dbReference>
<evidence type="ECO:0000256" key="2">
    <source>
        <dbReference type="ARBA" id="ARBA00022692"/>
    </source>
</evidence>
<dbReference type="PANTHER" id="PTHR37422:SF13">
    <property type="entry name" value="LIPOPOLYSACCHARIDE BIOSYNTHESIS PROTEIN PA4999-RELATED"/>
    <property type="match status" value="1"/>
</dbReference>
<feature type="transmembrane region" description="Helical" evidence="6">
    <location>
        <begin position="90"/>
        <end position="110"/>
    </location>
</feature>
<feature type="transmembrane region" description="Helical" evidence="6">
    <location>
        <begin position="39"/>
        <end position="56"/>
    </location>
</feature>
<feature type="transmembrane region" description="Helical" evidence="6">
    <location>
        <begin position="320"/>
        <end position="338"/>
    </location>
</feature>
<feature type="transmembrane region" description="Helical" evidence="6">
    <location>
        <begin position="406"/>
        <end position="423"/>
    </location>
</feature>
<evidence type="ECO:0000256" key="6">
    <source>
        <dbReference type="SAM" id="Phobius"/>
    </source>
</evidence>
<feature type="transmembrane region" description="Helical" evidence="6">
    <location>
        <begin position="350"/>
        <end position="371"/>
    </location>
</feature>
<comment type="subcellular location">
    <subcellularLocation>
        <location evidence="1">Membrane</location>
        <topology evidence="1">Multi-pass membrane protein</topology>
    </subcellularLocation>
</comment>
<feature type="transmembrane region" description="Helical" evidence="6">
    <location>
        <begin position="377"/>
        <end position="394"/>
    </location>
</feature>
<feature type="transmembrane region" description="Helical" evidence="6">
    <location>
        <begin position="180"/>
        <end position="197"/>
    </location>
</feature>
<evidence type="ECO:0000256" key="3">
    <source>
        <dbReference type="ARBA" id="ARBA00022989"/>
    </source>
</evidence>
<dbReference type="SUPFAM" id="SSF103501">
    <property type="entry name" value="Respiratory nitrate reductase 1 gamma chain"/>
    <property type="match status" value="1"/>
</dbReference>
<keyword evidence="5" id="KW-0802">TPR repeat</keyword>
<protein>
    <recommendedName>
        <fullName evidence="7">O-antigen ligase-related domain-containing protein</fullName>
    </recommendedName>
</protein>
<feature type="transmembrane region" description="Helical" evidence="6">
    <location>
        <begin position="65"/>
        <end position="84"/>
    </location>
</feature>
<organism evidence="8 9">
    <name type="scientific">Flavihumibacter stibioxidans</name>
    <dbReference type="NCBI Taxonomy" id="1834163"/>
    <lineage>
        <taxon>Bacteria</taxon>
        <taxon>Pseudomonadati</taxon>
        <taxon>Bacteroidota</taxon>
        <taxon>Chitinophagia</taxon>
        <taxon>Chitinophagales</taxon>
        <taxon>Chitinophagaceae</taxon>
        <taxon>Flavihumibacter</taxon>
    </lineage>
</organism>
<dbReference type="InterPro" id="IPR036197">
    <property type="entry name" value="NarG-like_sf"/>
</dbReference>
<dbReference type="PANTHER" id="PTHR37422">
    <property type="entry name" value="TEICHURONIC ACID BIOSYNTHESIS PROTEIN TUAE"/>
    <property type="match status" value="1"/>
</dbReference>
<feature type="transmembrane region" description="Helical" evidence="6">
    <location>
        <begin position="115"/>
        <end position="136"/>
    </location>
</feature>
<accession>A0ABR7M5J2</accession>
<dbReference type="PROSITE" id="PS50005">
    <property type="entry name" value="TPR"/>
    <property type="match status" value="1"/>
</dbReference>
<keyword evidence="2 6" id="KW-0812">Transmembrane</keyword>
<dbReference type="InterPro" id="IPR019734">
    <property type="entry name" value="TPR_rpt"/>
</dbReference>
<dbReference type="Proteomes" id="UP000765802">
    <property type="component" value="Unassembled WGS sequence"/>
</dbReference>
<feature type="repeat" description="TPR" evidence="5">
    <location>
        <begin position="497"/>
        <end position="530"/>
    </location>
</feature>
<reference evidence="8 9" key="1">
    <citation type="submission" date="2016-07" db="EMBL/GenBank/DDBJ databases">
        <title>Genome analysis of Flavihumibacter stibioxidans YS-17.</title>
        <authorList>
            <person name="Shi K."/>
            <person name="Han Y."/>
            <person name="Wang G."/>
        </authorList>
    </citation>
    <scope>NUCLEOTIDE SEQUENCE [LARGE SCALE GENOMIC DNA]</scope>
    <source>
        <strain evidence="8 9">YS-17</strain>
    </source>
</reference>
<dbReference type="SUPFAM" id="SSF48452">
    <property type="entry name" value="TPR-like"/>
    <property type="match status" value="1"/>
</dbReference>
<feature type="domain" description="O-antigen ligase-related" evidence="7">
    <location>
        <begin position="189"/>
        <end position="331"/>
    </location>
</feature>
<keyword evidence="4 6" id="KW-0472">Membrane</keyword>